<evidence type="ECO:0008006" key="3">
    <source>
        <dbReference type="Google" id="ProtNLM"/>
    </source>
</evidence>
<name>A0ABX3A7E8_9FIRM</name>
<accession>A0ABX3A7E8</accession>
<proteinExistence type="predicted"/>
<keyword evidence="2" id="KW-1185">Reference proteome</keyword>
<organism evidence="1 2">
    <name type="scientific">Eisenbergiella tayi</name>
    <dbReference type="NCBI Taxonomy" id="1432052"/>
    <lineage>
        <taxon>Bacteria</taxon>
        <taxon>Bacillati</taxon>
        <taxon>Bacillota</taxon>
        <taxon>Clostridia</taxon>
        <taxon>Lachnospirales</taxon>
        <taxon>Lachnospiraceae</taxon>
        <taxon>Eisenbergiella</taxon>
    </lineage>
</organism>
<dbReference type="EMBL" id="MEHD01000054">
    <property type="protein sequence ID" value="ODR45057.1"/>
    <property type="molecule type" value="Genomic_DNA"/>
</dbReference>
<protein>
    <recommendedName>
        <fullName evidence="3">Transposase</fullName>
    </recommendedName>
</protein>
<comment type="caution">
    <text evidence="1">The sequence shown here is derived from an EMBL/GenBank/DDBJ whole genome shotgun (WGS) entry which is preliminary data.</text>
</comment>
<dbReference type="RefSeq" id="WP_022517985.1">
    <property type="nucleotide sequence ID" value="NZ_MEHD01000054.1"/>
</dbReference>
<reference evidence="1 2" key="1">
    <citation type="submission" date="2016-08" db="EMBL/GenBank/DDBJ databases">
        <title>Characterization of Isolates of Eisenbergiella tayi Derived from Blood Cultures, Using Whole Genome Sequencing.</title>
        <authorList>
            <person name="Bernier A.-M."/>
            <person name="Burdz T."/>
            <person name="Wiebe D."/>
            <person name="Bernard K."/>
        </authorList>
    </citation>
    <scope>NUCLEOTIDE SEQUENCE [LARGE SCALE GENOMIC DNA]</scope>
    <source>
        <strain evidence="1 2">NML120146</strain>
    </source>
</reference>
<evidence type="ECO:0000313" key="1">
    <source>
        <dbReference type="EMBL" id="ODR45057.1"/>
    </source>
</evidence>
<gene>
    <name evidence="1" type="ORF">BEI63_30405</name>
</gene>
<dbReference type="Proteomes" id="UP000094869">
    <property type="component" value="Unassembled WGS sequence"/>
</dbReference>
<evidence type="ECO:0000313" key="2">
    <source>
        <dbReference type="Proteomes" id="UP000094869"/>
    </source>
</evidence>
<sequence length="104" mass="12535">MTQYTVKYDLTEKEEAALRELLPNYQQYIAKDGSRPFEKYTLTDVFQSLMYIGSRHTIWRHIKEEQFRQNLIDIDQLIDDKYLTIAERNAHTDEGSEDTWKKEQ</sequence>